<dbReference type="EMBL" id="VICG01000010">
    <property type="protein sequence ID" value="KAA8567888.1"/>
    <property type="molecule type" value="Genomic_DNA"/>
</dbReference>
<dbReference type="Proteomes" id="UP000322873">
    <property type="component" value="Unassembled WGS sequence"/>
</dbReference>
<evidence type="ECO:0000313" key="2">
    <source>
        <dbReference type="Proteomes" id="UP000322873"/>
    </source>
</evidence>
<proteinExistence type="predicted"/>
<reference evidence="1 2" key="1">
    <citation type="submission" date="2019-06" db="EMBL/GenBank/DDBJ databases">
        <title>Genome Sequence of the Brown Rot Fungal Pathogen Monilinia fructicola.</title>
        <authorList>
            <person name="De Miccolis Angelini R.M."/>
            <person name="Landi L."/>
            <person name="Abate D."/>
            <person name="Pollastro S."/>
            <person name="Romanazzi G."/>
            <person name="Faretra F."/>
        </authorList>
    </citation>
    <scope>NUCLEOTIDE SEQUENCE [LARGE SCALE GENOMIC DNA]</scope>
    <source>
        <strain evidence="1 2">Mfrc123</strain>
    </source>
</reference>
<name>A0A5M9JE79_MONFR</name>
<accession>A0A5M9JE79</accession>
<evidence type="ECO:0000313" key="1">
    <source>
        <dbReference type="EMBL" id="KAA8567888.1"/>
    </source>
</evidence>
<organism evidence="1 2">
    <name type="scientific">Monilinia fructicola</name>
    <name type="common">Brown rot fungus</name>
    <name type="synonym">Ciboria fructicola</name>
    <dbReference type="NCBI Taxonomy" id="38448"/>
    <lineage>
        <taxon>Eukaryota</taxon>
        <taxon>Fungi</taxon>
        <taxon>Dikarya</taxon>
        <taxon>Ascomycota</taxon>
        <taxon>Pezizomycotina</taxon>
        <taxon>Leotiomycetes</taxon>
        <taxon>Helotiales</taxon>
        <taxon>Sclerotiniaceae</taxon>
        <taxon>Monilinia</taxon>
    </lineage>
</organism>
<protein>
    <submittedName>
        <fullName evidence="1">Uncharacterized protein</fullName>
    </submittedName>
</protein>
<sequence length="128" mass="14591">MIEDFVYTSTAAIQRIIPTSSNPYPPTSFYGFFLVKTRPWIFITDLQTLLHSTGIVKPSGFGTSSWIGHPFHMDLDCYPYGLPFPGFRKFQPLDLLFSTDISCLAFSLFRCVSRTNRPRSINRPCPSK</sequence>
<gene>
    <name evidence="1" type="ORF">EYC84_008335</name>
</gene>
<dbReference type="AlphaFoldDB" id="A0A5M9JE79"/>
<comment type="caution">
    <text evidence="1">The sequence shown here is derived from an EMBL/GenBank/DDBJ whole genome shotgun (WGS) entry which is preliminary data.</text>
</comment>
<keyword evidence="2" id="KW-1185">Reference proteome</keyword>